<keyword evidence="1" id="KW-0472">Membrane</keyword>
<sequence length="124" mass="14271">MKIIKKVIKFLNHLKILVRHKLSHWPLLYAFIGSVGVVLIWRGVWHLADDLGMSGFSSLFWGMVISITSGLFVSFFVGDSIIISGIKREKRIDEKTESEIKKEEVSLTEIKKDLKEIKEDIEEI</sequence>
<keyword evidence="1" id="KW-1133">Transmembrane helix</keyword>
<evidence type="ECO:0000313" key="3">
    <source>
        <dbReference type="Proteomes" id="UP000034952"/>
    </source>
</evidence>
<proteinExistence type="predicted"/>
<protein>
    <submittedName>
        <fullName evidence="2">Uncharacterized protein</fullName>
    </submittedName>
</protein>
<accession>A0A0G0DVA1</accession>
<evidence type="ECO:0000313" key="2">
    <source>
        <dbReference type="EMBL" id="KKP66960.1"/>
    </source>
</evidence>
<evidence type="ECO:0000256" key="1">
    <source>
        <dbReference type="SAM" id="Phobius"/>
    </source>
</evidence>
<organism evidence="2 3">
    <name type="scientific">Candidatus Nomurabacteria bacterium GW2011_GWE1_35_16</name>
    <dbReference type="NCBI Taxonomy" id="1618761"/>
    <lineage>
        <taxon>Bacteria</taxon>
        <taxon>Candidatus Nomuraibacteriota</taxon>
    </lineage>
</organism>
<dbReference type="AlphaFoldDB" id="A0A0G0DVA1"/>
<dbReference type="Proteomes" id="UP000034952">
    <property type="component" value="Unassembled WGS sequence"/>
</dbReference>
<name>A0A0G0DVA1_9BACT</name>
<gene>
    <name evidence="2" type="ORF">UR64_C0001G0039</name>
</gene>
<dbReference type="EMBL" id="LBPY01000001">
    <property type="protein sequence ID" value="KKP66960.1"/>
    <property type="molecule type" value="Genomic_DNA"/>
</dbReference>
<feature type="transmembrane region" description="Helical" evidence="1">
    <location>
        <begin position="27"/>
        <end position="48"/>
    </location>
</feature>
<comment type="caution">
    <text evidence="2">The sequence shown here is derived from an EMBL/GenBank/DDBJ whole genome shotgun (WGS) entry which is preliminary data.</text>
</comment>
<keyword evidence="1" id="KW-0812">Transmembrane</keyword>
<feature type="transmembrane region" description="Helical" evidence="1">
    <location>
        <begin position="60"/>
        <end position="82"/>
    </location>
</feature>
<reference evidence="2 3" key="1">
    <citation type="journal article" date="2015" name="Nature">
        <title>rRNA introns, odd ribosomes, and small enigmatic genomes across a large radiation of phyla.</title>
        <authorList>
            <person name="Brown C.T."/>
            <person name="Hug L.A."/>
            <person name="Thomas B.C."/>
            <person name="Sharon I."/>
            <person name="Castelle C.J."/>
            <person name="Singh A."/>
            <person name="Wilkins M.J."/>
            <person name="Williams K.H."/>
            <person name="Banfield J.F."/>
        </authorList>
    </citation>
    <scope>NUCLEOTIDE SEQUENCE [LARGE SCALE GENOMIC DNA]</scope>
</reference>